<accession>A0A3Q0E516</accession>
<protein>
    <submittedName>
        <fullName evidence="5">Nuclear pore membrane glycoprotein 210-like</fullName>
    </submittedName>
</protein>
<evidence type="ECO:0000259" key="3">
    <source>
        <dbReference type="Pfam" id="PF24991"/>
    </source>
</evidence>
<gene>
    <name evidence="5" type="primary">LOC103264187</name>
</gene>
<dbReference type="GO" id="GO:0005643">
    <property type="term" value="C:nuclear pore"/>
    <property type="evidence" value="ECO:0007669"/>
    <property type="project" value="TreeGrafter"/>
</dbReference>
<dbReference type="PANTHER" id="PTHR23019:SF2">
    <property type="entry name" value="NUCLEAR PORE MEMBRANE GLYCOPROTEIN 210"/>
    <property type="match status" value="1"/>
</dbReference>
<dbReference type="KEGG" id="csyr:103264187"/>
<dbReference type="PANTHER" id="PTHR23019">
    <property type="entry name" value="NUCLEAR PORE MEMBRANE GLYCOPROTEIN GP210-RELATED"/>
    <property type="match status" value="1"/>
</dbReference>
<dbReference type="FunFam" id="2.60.40.1080:FF:000007">
    <property type="entry name" value="Nuclear Pore complex Protein"/>
    <property type="match status" value="1"/>
</dbReference>
<dbReference type="Pfam" id="PF24991">
    <property type="entry name" value="Ig_NUP210_4th"/>
    <property type="match status" value="1"/>
</dbReference>
<feature type="domain" description="NUP210 Ig-like" evidence="2">
    <location>
        <begin position="355"/>
        <end position="416"/>
    </location>
</feature>
<reference evidence="5" key="1">
    <citation type="submission" date="2025-08" db="UniProtKB">
        <authorList>
            <consortium name="RefSeq"/>
        </authorList>
    </citation>
    <scope>IDENTIFICATION</scope>
</reference>
<dbReference type="SUPFAM" id="SSF49373">
    <property type="entry name" value="Invasin/intimin cell-adhesion fragments"/>
    <property type="match status" value="1"/>
</dbReference>
<dbReference type="AlphaFoldDB" id="A0A3Q0E516"/>
<evidence type="ECO:0000313" key="4">
    <source>
        <dbReference type="Proteomes" id="UP000189704"/>
    </source>
</evidence>
<dbReference type="OrthoDB" id="361283at2759"/>
<dbReference type="InterPro" id="IPR055098">
    <property type="entry name" value="Ig_NUP210_3rd"/>
</dbReference>
<dbReference type="Pfam" id="PF26182">
    <property type="entry name" value="Ig_NUP210_5th"/>
    <property type="match status" value="1"/>
</dbReference>
<dbReference type="InterPro" id="IPR056898">
    <property type="entry name" value="Ig_NUP210_6th"/>
</dbReference>
<proteinExistence type="predicted"/>
<dbReference type="Proteomes" id="UP000189704">
    <property type="component" value="Unplaced"/>
</dbReference>
<evidence type="ECO:0000313" key="5">
    <source>
        <dbReference type="RefSeq" id="XP_021570002.1"/>
    </source>
</evidence>
<dbReference type="GeneID" id="103264187"/>
<evidence type="ECO:0000259" key="2">
    <source>
        <dbReference type="Pfam" id="PF24935"/>
    </source>
</evidence>
<dbReference type="Pfam" id="PF22963">
    <property type="entry name" value="Ig_NUP210_3rd"/>
    <property type="match status" value="1"/>
</dbReference>
<dbReference type="InterPro" id="IPR008964">
    <property type="entry name" value="Invasin/intimin_cell_adhesion"/>
</dbReference>
<feature type="domain" description="NUP210 fourth Ig-like" evidence="3">
    <location>
        <begin position="172"/>
        <end position="250"/>
    </location>
</feature>
<dbReference type="Pfam" id="PF24935">
    <property type="entry name" value="Ig_NUP210_6th"/>
    <property type="match status" value="1"/>
</dbReference>
<dbReference type="InterPro" id="IPR045197">
    <property type="entry name" value="NUP210-like"/>
</dbReference>
<sequence length="487" mass="53251">MALAAPTLKWMDPLGKLGAKAAKDRCAPCRLQQGCSGPQGPFLGVTGVSRARNWAVIASLTVRQAFHVHCLMRREVPAYGPPPGILRVTELSMPSDQYELQLQNSTPGPKGDPARLMAILTQDTSMVTALQLGQISLVLSHRSLRMQGASRLPNSTIYVVEPGYLGLTVYPGDRWVLETGRSYEITIELFDKSSNKVYLSDNIRIETSLPPEFFEVLSSSRNGSYHHIRTIKRGQTAISAALTSVVDQDGGVHMLRVPVWNQQEVDIHMPITLHPSILTFPWQPKTGTYQYTIKAHGGSGNFSWSSSSYTVATVTVKGVMTTGSDTGLSVIQAHDVQNPLHFGEMKVCVIEPSSMEFTPCQVEVRVGQTLELPLRINGLMPGGAAEVVTLSDCSHFDLTVEVENQGVFQPLPVQVTRDRTLVMALKKGLHQVPSVALPRPALPSSTLQLYRLPTGPHFCRAHVVGTFSEAPRLWALLGNSPQRPQLP</sequence>
<dbReference type="InterPro" id="IPR056897">
    <property type="entry name" value="Ig_NUP210_4th"/>
</dbReference>
<dbReference type="Gene3D" id="2.60.40.1080">
    <property type="match status" value="1"/>
</dbReference>
<feature type="domain" description="NUP210 Ig-like" evidence="1">
    <location>
        <begin position="87"/>
        <end position="162"/>
    </location>
</feature>
<evidence type="ECO:0000259" key="1">
    <source>
        <dbReference type="Pfam" id="PF22963"/>
    </source>
</evidence>
<keyword evidence="4" id="KW-1185">Reference proteome</keyword>
<organism evidence="4 5">
    <name type="scientific">Carlito syrichta</name>
    <name type="common">Philippine tarsier</name>
    <name type="synonym">Tarsius syrichta</name>
    <dbReference type="NCBI Taxonomy" id="1868482"/>
    <lineage>
        <taxon>Eukaryota</taxon>
        <taxon>Metazoa</taxon>
        <taxon>Chordata</taxon>
        <taxon>Craniata</taxon>
        <taxon>Vertebrata</taxon>
        <taxon>Euteleostomi</taxon>
        <taxon>Mammalia</taxon>
        <taxon>Eutheria</taxon>
        <taxon>Euarchontoglires</taxon>
        <taxon>Primates</taxon>
        <taxon>Haplorrhini</taxon>
        <taxon>Tarsiiformes</taxon>
        <taxon>Tarsiidae</taxon>
        <taxon>Carlito</taxon>
    </lineage>
</organism>
<name>A0A3Q0E516_CARSF</name>
<dbReference type="RefSeq" id="XP_021570002.1">
    <property type="nucleotide sequence ID" value="XM_021714327.1"/>
</dbReference>